<reference evidence="7 8" key="2">
    <citation type="submission" date="2018-11" db="EMBL/GenBank/DDBJ databases">
        <authorList>
            <consortium name="Pathogen Informatics"/>
        </authorList>
    </citation>
    <scope>NUCLEOTIDE SEQUENCE [LARGE SCALE GENOMIC DNA]</scope>
</reference>
<evidence type="ECO:0000313" key="8">
    <source>
        <dbReference type="Proteomes" id="UP000267096"/>
    </source>
</evidence>
<dbReference type="Pfam" id="PF00501">
    <property type="entry name" value="AMP-binding"/>
    <property type="match status" value="2"/>
</dbReference>
<dbReference type="Proteomes" id="UP000267096">
    <property type="component" value="Unassembled WGS sequence"/>
</dbReference>
<organism evidence="9">
    <name type="scientific">Anisakis simplex</name>
    <name type="common">Herring worm</name>
    <dbReference type="NCBI Taxonomy" id="6269"/>
    <lineage>
        <taxon>Eukaryota</taxon>
        <taxon>Metazoa</taxon>
        <taxon>Ecdysozoa</taxon>
        <taxon>Nematoda</taxon>
        <taxon>Chromadorea</taxon>
        <taxon>Rhabditida</taxon>
        <taxon>Spirurina</taxon>
        <taxon>Ascaridomorpha</taxon>
        <taxon>Ascaridoidea</taxon>
        <taxon>Anisakidae</taxon>
        <taxon>Anisakis</taxon>
        <taxon>Anisakis simplex complex</taxon>
    </lineage>
</organism>
<feature type="domain" description="AMP-binding enzyme C-terminal" evidence="6">
    <location>
        <begin position="347"/>
        <end position="423"/>
    </location>
</feature>
<accession>A0A0M3IY20</accession>
<dbReference type="InterPro" id="IPR045851">
    <property type="entry name" value="AMP-bd_C_sf"/>
</dbReference>
<evidence type="ECO:0000259" key="5">
    <source>
        <dbReference type="Pfam" id="PF00501"/>
    </source>
</evidence>
<sequence length="430" mass="48052">MRDALSRIGIVHGDVIGTLAGNSTDFIAFSLATISIGAILTPVNPSYKTYEITKHFCEANVKWIVIEECFLDKLSKSVVFQSVQSLIFFSSGTTGPPKGIILNNRSLIATIEIVRILNGPKGDAHQFEMVKVDENDVIFGVLPYFHAGGLLTVYCMLAQGAKVIINLYGMTEAGVMIFMHPKNCELRDGSCGIALPGVECKIVDSQSKKICGPYESGEIYLRTLTMMSDYLRGNKRESVPFIKFLMEIDDAYYSSNVLSSIIFFHPCPNEQLTSGSQYQPQTNSVSFESPDGWFQTGDVGYYDVDKFFYITGRTKEMIKVRGWQVCCYFVVVFRHSQLYIFQVSPYEIEKILLEFDEVEQCIVVGISDSDAGQLPKAYIKLKQNVCLDKDVIRNKLKEKLASYKQLAGGIEFIDQIPITSSGKVVRKIVS</sequence>
<gene>
    <name evidence="7" type="ORF">ASIM_LOCUS48</name>
</gene>
<dbReference type="InterPro" id="IPR020845">
    <property type="entry name" value="AMP-binding_CS"/>
</dbReference>
<comment type="subcellular location">
    <subcellularLocation>
        <location evidence="1">Peroxisome</location>
    </subcellularLocation>
</comment>
<dbReference type="EMBL" id="UYRR01000009">
    <property type="protein sequence ID" value="VDK17314.1"/>
    <property type="molecule type" value="Genomic_DNA"/>
</dbReference>
<dbReference type="GO" id="GO:0005777">
    <property type="term" value="C:peroxisome"/>
    <property type="evidence" value="ECO:0007669"/>
    <property type="project" value="UniProtKB-SubCell"/>
</dbReference>
<dbReference type="Gene3D" id="3.40.50.12780">
    <property type="entry name" value="N-terminal domain of ligase-like"/>
    <property type="match status" value="1"/>
</dbReference>
<dbReference type="PROSITE" id="PS00455">
    <property type="entry name" value="AMP_BINDING"/>
    <property type="match status" value="1"/>
</dbReference>
<dbReference type="Pfam" id="PF13193">
    <property type="entry name" value="AMP-binding_C"/>
    <property type="match status" value="1"/>
</dbReference>
<name>A0A0M3IY20_ANISI</name>
<dbReference type="InterPro" id="IPR025110">
    <property type="entry name" value="AMP-bd_C"/>
</dbReference>
<dbReference type="AlphaFoldDB" id="A0A0M3IY20"/>
<proteinExistence type="inferred from homology"/>
<keyword evidence="8" id="KW-1185">Reference proteome</keyword>
<reference evidence="9" key="1">
    <citation type="submission" date="2017-02" db="UniProtKB">
        <authorList>
            <consortium name="WormBaseParasite"/>
        </authorList>
    </citation>
    <scope>IDENTIFICATION</scope>
</reference>
<dbReference type="SUPFAM" id="SSF56801">
    <property type="entry name" value="Acetyl-CoA synthetase-like"/>
    <property type="match status" value="1"/>
</dbReference>
<dbReference type="OrthoDB" id="10253869at2759"/>
<evidence type="ECO:0000256" key="4">
    <source>
        <dbReference type="ARBA" id="ARBA00023140"/>
    </source>
</evidence>
<feature type="domain" description="AMP-dependent synthetase/ligase" evidence="5">
    <location>
        <begin position="164"/>
        <end position="231"/>
    </location>
</feature>
<keyword evidence="4" id="KW-0576">Peroxisome</keyword>
<keyword evidence="3" id="KW-0436">Ligase</keyword>
<protein>
    <submittedName>
        <fullName evidence="9">AMP-binding domain-containing protein</fullName>
    </submittedName>
</protein>
<evidence type="ECO:0000256" key="1">
    <source>
        <dbReference type="ARBA" id="ARBA00004275"/>
    </source>
</evidence>
<comment type="similarity">
    <text evidence="2">Belongs to the ATP-dependent AMP-binding enzyme family.</text>
</comment>
<evidence type="ECO:0000256" key="2">
    <source>
        <dbReference type="ARBA" id="ARBA00006432"/>
    </source>
</evidence>
<dbReference type="InterPro" id="IPR042099">
    <property type="entry name" value="ANL_N_sf"/>
</dbReference>
<evidence type="ECO:0000256" key="3">
    <source>
        <dbReference type="ARBA" id="ARBA00022598"/>
    </source>
</evidence>
<feature type="domain" description="AMP-dependent synthetase/ligase" evidence="5">
    <location>
        <begin position="4"/>
        <end position="68"/>
    </location>
</feature>
<dbReference type="InterPro" id="IPR000873">
    <property type="entry name" value="AMP-dep_synth/lig_dom"/>
</dbReference>
<evidence type="ECO:0000259" key="6">
    <source>
        <dbReference type="Pfam" id="PF13193"/>
    </source>
</evidence>
<evidence type="ECO:0000313" key="7">
    <source>
        <dbReference type="EMBL" id="VDK17314.1"/>
    </source>
</evidence>
<dbReference type="GO" id="GO:0016405">
    <property type="term" value="F:CoA-ligase activity"/>
    <property type="evidence" value="ECO:0007669"/>
    <property type="project" value="TreeGrafter"/>
</dbReference>
<dbReference type="PANTHER" id="PTHR24096:SF149">
    <property type="entry name" value="AMP-BINDING DOMAIN-CONTAINING PROTEIN-RELATED"/>
    <property type="match status" value="1"/>
</dbReference>
<evidence type="ECO:0000313" key="9">
    <source>
        <dbReference type="WBParaSite" id="ASIM_0000013301-mRNA-1"/>
    </source>
</evidence>
<dbReference type="Gene3D" id="3.40.50.980">
    <property type="match status" value="3"/>
</dbReference>
<dbReference type="PANTHER" id="PTHR24096">
    <property type="entry name" value="LONG-CHAIN-FATTY-ACID--COA LIGASE"/>
    <property type="match status" value="1"/>
</dbReference>
<dbReference type="WBParaSite" id="ASIM_0000013301-mRNA-1">
    <property type="protein sequence ID" value="ASIM_0000013301-mRNA-1"/>
    <property type="gene ID" value="ASIM_0000013301"/>
</dbReference>
<dbReference type="Gene3D" id="3.30.300.30">
    <property type="match status" value="1"/>
</dbReference>